<dbReference type="InterPro" id="IPR001584">
    <property type="entry name" value="Integrase_cat-core"/>
</dbReference>
<dbReference type="InterPro" id="IPR012337">
    <property type="entry name" value="RNaseH-like_sf"/>
</dbReference>
<dbReference type="Pfam" id="PF09299">
    <property type="entry name" value="Mu-transpos_C"/>
    <property type="match status" value="1"/>
</dbReference>
<name>A0A0F0LBJ4_9MICO</name>
<dbReference type="InterPro" id="IPR036397">
    <property type="entry name" value="RNaseH_sf"/>
</dbReference>
<dbReference type="Gene3D" id="3.30.420.10">
    <property type="entry name" value="Ribonuclease H-like superfamily/Ribonuclease H"/>
    <property type="match status" value="1"/>
</dbReference>
<feature type="region of interest" description="Disordered" evidence="1">
    <location>
        <begin position="219"/>
        <end position="246"/>
    </location>
</feature>
<evidence type="ECO:0000313" key="3">
    <source>
        <dbReference type="EMBL" id="KJL30503.1"/>
    </source>
</evidence>
<reference evidence="3 4" key="1">
    <citation type="submission" date="2015-02" db="EMBL/GenBank/DDBJ databases">
        <title>Draft genome sequences of ten Microbacterium spp. with emphasis on heavy metal contaminated environments.</title>
        <authorList>
            <person name="Corretto E."/>
        </authorList>
    </citation>
    <scope>NUCLEOTIDE SEQUENCE [LARGE SCALE GENOMIC DNA]</scope>
    <source>
        <strain evidence="3 4">BEL4b</strain>
    </source>
</reference>
<dbReference type="Proteomes" id="UP000033640">
    <property type="component" value="Unassembled WGS sequence"/>
</dbReference>
<accession>A0A0F0LBJ4</accession>
<gene>
    <name evidence="3" type="ORF">RS83_00889</name>
</gene>
<dbReference type="PROSITE" id="PS50994">
    <property type="entry name" value="INTEGRASE"/>
    <property type="match status" value="1"/>
</dbReference>
<proteinExistence type="predicted"/>
<sequence length="619" mass="70002">MPTPNIAVAVSIDGDIYELEAATTRGVTLIHRVTGDSRTVTHAELANIVPGEEQRSPRLLEQVPTHVLHAASILATDIDEVLTGVGRKGKCWPEYDLETTSQEQRIARKLVELERAGRGMARSTFFDKLMKYQRDGLVGLIDGRALRNYVPNEKVEPAVISHLIKAINDQVKWSTGTKKRVIEQTTKSVEAVYPGIKLPSKSAWYLLIDRFGHGKHVTGSAKTRKSLANRPKDRMMGKSEPLLPGSQVEVDTNTMDLEVQTPKGERKRARLSLMLDVHSRTIMAYTFRLDAAKGVDHTMLLAQALMPRTNRRSRSDYREQLRRKHPGLPLLTNEDYERHAAEHPYIYPANITVDRGTDYITPTFRNAVEQRGGSVVLSAPYTPTSKPHVERQFHTINTMFVQHLEGYVGRSPEHKGKEVPTEKLLTLEALRELFEDWVVSVWQNEPHSSLRHRLHQTRLISPNEKAGQAALSVAQLHLPLTEDNFILMFPSKFRRITATGVKVDKREYDAPELNMLRGTLSDMPRHKGKWEVKVDPYNPEAVWVIGGEGELIECLERGAEMRRYEPDFAPVEDDYRVLTAKADAELVGTPFPQAKQPTAPPEYTVIEEALDDDDYLPTF</sequence>
<evidence type="ECO:0000259" key="2">
    <source>
        <dbReference type="PROSITE" id="PS50994"/>
    </source>
</evidence>
<dbReference type="GO" id="GO:0015074">
    <property type="term" value="P:DNA integration"/>
    <property type="evidence" value="ECO:0007669"/>
    <property type="project" value="InterPro"/>
</dbReference>
<dbReference type="RefSeq" id="WP_045278306.1">
    <property type="nucleotide sequence ID" value="NZ_JYIW01000019.1"/>
</dbReference>
<dbReference type="OrthoDB" id="52928at2"/>
<evidence type="ECO:0000313" key="4">
    <source>
        <dbReference type="Proteomes" id="UP000033640"/>
    </source>
</evidence>
<organism evidence="3 4">
    <name type="scientific">Microbacterium oxydans</name>
    <dbReference type="NCBI Taxonomy" id="82380"/>
    <lineage>
        <taxon>Bacteria</taxon>
        <taxon>Bacillati</taxon>
        <taxon>Actinomycetota</taxon>
        <taxon>Actinomycetes</taxon>
        <taxon>Micrococcales</taxon>
        <taxon>Microbacteriaceae</taxon>
        <taxon>Microbacterium</taxon>
    </lineage>
</organism>
<evidence type="ECO:0000256" key="1">
    <source>
        <dbReference type="SAM" id="MobiDB-lite"/>
    </source>
</evidence>
<dbReference type="EMBL" id="JYIW01000019">
    <property type="protein sequence ID" value="KJL30503.1"/>
    <property type="molecule type" value="Genomic_DNA"/>
</dbReference>
<comment type="caution">
    <text evidence="3">The sequence shown here is derived from an EMBL/GenBank/DDBJ whole genome shotgun (WGS) entry which is preliminary data.</text>
</comment>
<dbReference type="AlphaFoldDB" id="A0A0F0LBJ4"/>
<protein>
    <submittedName>
        <fullName evidence="3">Integrase core domain protein</fullName>
    </submittedName>
</protein>
<dbReference type="GO" id="GO:0003676">
    <property type="term" value="F:nucleic acid binding"/>
    <property type="evidence" value="ECO:0007669"/>
    <property type="project" value="InterPro"/>
</dbReference>
<dbReference type="PATRIC" id="fig|82380.11.peg.920"/>
<dbReference type="InterPro" id="IPR015378">
    <property type="entry name" value="Transposase-like_Mu_C"/>
</dbReference>
<feature type="domain" description="Integrase catalytic" evidence="2">
    <location>
        <begin position="240"/>
        <end position="470"/>
    </location>
</feature>
<dbReference type="SUPFAM" id="SSF53098">
    <property type="entry name" value="Ribonuclease H-like"/>
    <property type="match status" value="1"/>
</dbReference>